<dbReference type="InterPro" id="IPR029058">
    <property type="entry name" value="AB_hydrolase_fold"/>
</dbReference>
<feature type="domain" description="Peptidase S9 prolyl oligopeptidase catalytic" evidence="3">
    <location>
        <begin position="110"/>
        <end position="309"/>
    </location>
</feature>
<evidence type="ECO:0000256" key="2">
    <source>
        <dbReference type="SAM" id="SignalP"/>
    </source>
</evidence>
<dbReference type="RefSeq" id="WP_067080171.1">
    <property type="nucleotide sequence ID" value="NZ_LRFG02000001.1"/>
</dbReference>
<dbReference type="SUPFAM" id="SSF53474">
    <property type="entry name" value="alpha/beta-Hydrolases"/>
    <property type="match status" value="1"/>
</dbReference>
<dbReference type="Proteomes" id="UP000218427">
    <property type="component" value="Unassembled WGS sequence"/>
</dbReference>
<organism evidence="4 5">
    <name type="scientific">Microbulbifer flavimaris</name>
    <dbReference type="NCBI Taxonomy" id="1781068"/>
    <lineage>
        <taxon>Bacteria</taxon>
        <taxon>Pseudomonadati</taxon>
        <taxon>Pseudomonadota</taxon>
        <taxon>Gammaproteobacteria</taxon>
        <taxon>Cellvibrionales</taxon>
        <taxon>Microbulbiferaceae</taxon>
        <taxon>Microbulbifer</taxon>
    </lineage>
</organism>
<dbReference type="Pfam" id="PF00326">
    <property type="entry name" value="Peptidase_S9"/>
    <property type="match status" value="1"/>
</dbReference>
<feature type="chain" id="PRO_5045501139" evidence="2">
    <location>
        <begin position="26"/>
        <end position="314"/>
    </location>
</feature>
<dbReference type="PANTHER" id="PTHR22946">
    <property type="entry name" value="DIENELACTONE HYDROLASE DOMAIN-CONTAINING PROTEIN-RELATED"/>
    <property type="match status" value="1"/>
</dbReference>
<dbReference type="InterPro" id="IPR050261">
    <property type="entry name" value="FrsA_esterase"/>
</dbReference>
<keyword evidence="5" id="KW-1185">Reference proteome</keyword>
<name>A0ABX4I314_9GAMM</name>
<evidence type="ECO:0000313" key="5">
    <source>
        <dbReference type="Proteomes" id="UP000218427"/>
    </source>
</evidence>
<feature type="signal peptide" evidence="2">
    <location>
        <begin position="1"/>
        <end position="25"/>
    </location>
</feature>
<dbReference type="PANTHER" id="PTHR22946:SF9">
    <property type="entry name" value="POLYKETIDE TRANSFERASE AF380"/>
    <property type="match status" value="1"/>
</dbReference>
<keyword evidence="2" id="KW-0732">Signal</keyword>
<keyword evidence="1 4" id="KW-0378">Hydrolase</keyword>
<sequence>MLAFKGWGPLLVGLLYIVSAQSAHAAGEGFSLSEREPSVSGFQRQVATFSVDGLQQHALLLWPAGDVPSSGHPVVLFAHGYHPDPPNYGRIGSGETSRPGDYYRGLVGAYAAAGYVVVVPDYRGHNESAGFEFTERFLAPHWYARDLLGALNGLLSLQEVDADRVFAVGHSMGSTVLQLAAPHMDARVRAVSLWSTARLDYRARILANAVKAQGGMDRHSLGKPDLRRFEEELRAVKPIDSREFAELQVPVLMHHAEDDQVTPLENSLVIAMDRYLAGTPYTLHTYDSDAHLLKGEQFEQAVSRDLDFFSGLSD</sequence>
<evidence type="ECO:0000313" key="4">
    <source>
        <dbReference type="EMBL" id="PCO06568.1"/>
    </source>
</evidence>
<evidence type="ECO:0000259" key="3">
    <source>
        <dbReference type="Pfam" id="PF00326"/>
    </source>
</evidence>
<reference evidence="4" key="1">
    <citation type="submission" date="2017-08" db="EMBL/GenBank/DDBJ databases">
        <title>Microbulbifer marisrubri sp. nov., a halophilic alphaproteobacterium isolated from marine sediment of the Yellow Sea, China.</title>
        <authorList>
            <person name="Zhang G."/>
            <person name="Xiong Q."/>
        </authorList>
    </citation>
    <scope>NUCLEOTIDE SEQUENCE [LARGE SCALE GENOMIC DNA]</scope>
    <source>
        <strain evidence="4">WRN-8</strain>
    </source>
</reference>
<protein>
    <submittedName>
        <fullName evidence="4">Alpha/beta hydrolase</fullName>
    </submittedName>
</protein>
<comment type="caution">
    <text evidence="4">The sequence shown here is derived from an EMBL/GenBank/DDBJ whole genome shotgun (WGS) entry which is preliminary data.</text>
</comment>
<proteinExistence type="predicted"/>
<accession>A0ABX4I314</accession>
<dbReference type="Gene3D" id="3.40.50.1820">
    <property type="entry name" value="alpha/beta hydrolase"/>
    <property type="match status" value="1"/>
</dbReference>
<evidence type="ECO:0000256" key="1">
    <source>
        <dbReference type="ARBA" id="ARBA00022801"/>
    </source>
</evidence>
<dbReference type="GO" id="GO:0016787">
    <property type="term" value="F:hydrolase activity"/>
    <property type="evidence" value="ECO:0007669"/>
    <property type="project" value="UniProtKB-KW"/>
</dbReference>
<gene>
    <name evidence="4" type="ORF">AWR36_001930</name>
</gene>
<dbReference type="InterPro" id="IPR001375">
    <property type="entry name" value="Peptidase_S9_cat"/>
</dbReference>
<dbReference type="EMBL" id="LRFG02000001">
    <property type="protein sequence ID" value="PCO06568.1"/>
    <property type="molecule type" value="Genomic_DNA"/>
</dbReference>